<name>A0A2T9XZV6_9FUNG</name>
<proteinExistence type="predicted"/>
<evidence type="ECO:0000313" key="2">
    <source>
        <dbReference type="Proteomes" id="UP000245609"/>
    </source>
</evidence>
<dbReference type="Proteomes" id="UP000245609">
    <property type="component" value="Unassembled WGS sequence"/>
</dbReference>
<dbReference type="AlphaFoldDB" id="A0A2T9XZV6"/>
<organism evidence="1 2">
    <name type="scientific">Smittium megazygosporum</name>
    <dbReference type="NCBI Taxonomy" id="133381"/>
    <lineage>
        <taxon>Eukaryota</taxon>
        <taxon>Fungi</taxon>
        <taxon>Fungi incertae sedis</taxon>
        <taxon>Zoopagomycota</taxon>
        <taxon>Kickxellomycotina</taxon>
        <taxon>Harpellomycetes</taxon>
        <taxon>Harpellales</taxon>
        <taxon>Legeriomycetaceae</taxon>
        <taxon>Smittium</taxon>
    </lineage>
</organism>
<reference evidence="1 2" key="1">
    <citation type="journal article" date="2018" name="MBio">
        <title>Comparative Genomics Reveals the Core Gene Toolbox for the Fungus-Insect Symbiosis.</title>
        <authorList>
            <person name="Wang Y."/>
            <person name="Stata M."/>
            <person name="Wang W."/>
            <person name="Stajich J.E."/>
            <person name="White M.M."/>
            <person name="Moncalvo J.M."/>
        </authorList>
    </citation>
    <scope>NUCLEOTIDE SEQUENCE [LARGE SCALE GENOMIC DNA]</scope>
    <source>
        <strain evidence="1 2">SC-DP-2</strain>
    </source>
</reference>
<dbReference type="EMBL" id="MBFS01003639">
    <property type="protein sequence ID" value="PVU85608.1"/>
    <property type="molecule type" value="Genomic_DNA"/>
</dbReference>
<keyword evidence="2" id="KW-1185">Reference proteome</keyword>
<comment type="caution">
    <text evidence="1">The sequence shown here is derived from an EMBL/GenBank/DDBJ whole genome shotgun (WGS) entry which is preliminary data.</text>
</comment>
<gene>
    <name evidence="1" type="ORF">BB560_006970</name>
</gene>
<sequence>MSAPLTKTDLKYVNLHIKDIEFARKLSLEISLELKAKDLNNVSEFDLEYAFDLVFNDLDAAKAALLGILKKTSFLLQPIQQALEPPIESNDFKIDNFSRLQIEFDFLSFYRMYTSTDIEKFSLIGTSLVLKLPFSENEALSNFLSFVFDVVTRVQSEFFQPIQHLWIVPHSKNDDGVPLPVDTISKSLSKYTKAKLTFNCITSSSLLSISRPANFIAYMSCVDLPQNSLNWKSKPRYFSSSRSSNGRLSNTMSQLHSASSSFQTEISNGFSLLNSTSSAWPSQNNTLNRAGISAIPRAEISVNNSLSKPLVSENKAVSSIPYLQDQLIQSFESHNTNNNNKVKTISKFTLRGTLSGLLSPSRISSPTSKKKAYKKSKKELEFEQMLALCRKNQLPWTVSVPLPFPSSLSNNGSSIFNLRFIVNFVSKRVLSLYSISKLGFLLMKNAIAYIPETLTSVYNLSKHYARLTIHLSRKAIQEINKLPFTRLFLLMRNHDSQSLSLFVSWICACFVLDVNFASSLRNIGLELFSRKRLAY</sequence>
<protein>
    <submittedName>
        <fullName evidence="1">Uncharacterized protein</fullName>
    </submittedName>
</protein>
<dbReference type="OrthoDB" id="5759916at2759"/>
<accession>A0A2T9XZV6</accession>
<evidence type="ECO:0000313" key="1">
    <source>
        <dbReference type="EMBL" id="PVU85608.1"/>
    </source>
</evidence>